<keyword evidence="2" id="KW-0732">Signal</keyword>
<comment type="caution">
    <text evidence="4">The sequence shown here is derived from an EMBL/GenBank/DDBJ whole genome shotgun (WGS) entry which is preliminary data.</text>
</comment>
<feature type="domain" description="Peptidase S1" evidence="3">
    <location>
        <begin position="27"/>
        <end position="258"/>
    </location>
</feature>
<dbReference type="FunFam" id="2.40.10.10:FF:000068">
    <property type="entry name" value="transmembrane protease serine 2"/>
    <property type="match status" value="1"/>
</dbReference>
<reference evidence="4 5" key="1">
    <citation type="submission" date="2022-05" db="EMBL/GenBank/DDBJ databases">
        <title>A multi-omics perspective on studying reproductive biology in Daphnia sinensis.</title>
        <authorList>
            <person name="Jia J."/>
        </authorList>
    </citation>
    <scope>NUCLEOTIDE SEQUENCE [LARGE SCALE GENOMIC DNA]</scope>
    <source>
        <strain evidence="4 5">WSL</strain>
    </source>
</reference>
<dbReference type="InterPro" id="IPR001254">
    <property type="entry name" value="Trypsin_dom"/>
</dbReference>
<name>A0AAD5KS15_9CRUS</name>
<dbReference type="Pfam" id="PF00089">
    <property type="entry name" value="Trypsin"/>
    <property type="match status" value="1"/>
</dbReference>
<dbReference type="Gene3D" id="2.40.10.10">
    <property type="entry name" value="Trypsin-like serine proteases"/>
    <property type="match status" value="2"/>
</dbReference>
<evidence type="ECO:0000256" key="2">
    <source>
        <dbReference type="SAM" id="SignalP"/>
    </source>
</evidence>
<dbReference type="PROSITE" id="PS50240">
    <property type="entry name" value="TRYPSIN_DOM"/>
    <property type="match status" value="1"/>
</dbReference>
<dbReference type="PANTHER" id="PTHR24250:SF27">
    <property type="entry name" value="ELASTASE 2 LIKE"/>
    <property type="match status" value="1"/>
</dbReference>
<keyword evidence="1" id="KW-1015">Disulfide bond</keyword>
<feature type="signal peptide" evidence="2">
    <location>
        <begin position="1"/>
        <end position="16"/>
    </location>
</feature>
<keyword evidence="5" id="KW-1185">Reference proteome</keyword>
<gene>
    <name evidence="4" type="ORF">GHT06_013449</name>
</gene>
<feature type="chain" id="PRO_5041973400" description="Peptidase S1 domain-containing protein" evidence="2">
    <location>
        <begin position="17"/>
        <end position="261"/>
    </location>
</feature>
<evidence type="ECO:0000313" key="5">
    <source>
        <dbReference type="Proteomes" id="UP000820818"/>
    </source>
</evidence>
<dbReference type="SMART" id="SM00020">
    <property type="entry name" value="Tryp_SPc"/>
    <property type="match status" value="1"/>
</dbReference>
<dbReference type="Proteomes" id="UP000820818">
    <property type="component" value="Linkage Group LG4"/>
</dbReference>
<evidence type="ECO:0000256" key="1">
    <source>
        <dbReference type="ARBA" id="ARBA00023157"/>
    </source>
</evidence>
<dbReference type="GO" id="GO:0006508">
    <property type="term" value="P:proteolysis"/>
    <property type="evidence" value="ECO:0007669"/>
    <property type="project" value="InterPro"/>
</dbReference>
<dbReference type="SUPFAM" id="SSF50494">
    <property type="entry name" value="Trypsin-like serine proteases"/>
    <property type="match status" value="1"/>
</dbReference>
<dbReference type="PANTHER" id="PTHR24250">
    <property type="entry name" value="CHYMOTRYPSIN-RELATED"/>
    <property type="match status" value="1"/>
</dbReference>
<proteinExistence type="predicted"/>
<dbReference type="AlphaFoldDB" id="A0AAD5KS15"/>
<evidence type="ECO:0000259" key="3">
    <source>
        <dbReference type="PROSITE" id="PS50240"/>
    </source>
</evidence>
<dbReference type="InterPro" id="IPR009003">
    <property type="entry name" value="Peptidase_S1_PA"/>
</dbReference>
<dbReference type="GO" id="GO:0004252">
    <property type="term" value="F:serine-type endopeptidase activity"/>
    <property type="evidence" value="ECO:0007669"/>
    <property type="project" value="InterPro"/>
</dbReference>
<organism evidence="4 5">
    <name type="scientific">Daphnia sinensis</name>
    <dbReference type="NCBI Taxonomy" id="1820382"/>
    <lineage>
        <taxon>Eukaryota</taxon>
        <taxon>Metazoa</taxon>
        <taxon>Ecdysozoa</taxon>
        <taxon>Arthropoda</taxon>
        <taxon>Crustacea</taxon>
        <taxon>Branchiopoda</taxon>
        <taxon>Diplostraca</taxon>
        <taxon>Cladocera</taxon>
        <taxon>Anomopoda</taxon>
        <taxon>Daphniidae</taxon>
        <taxon>Daphnia</taxon>
        <taxon>Daphnia similis group</taxon>
    </lineage>
</organism>
<accession>A0AAD5KS15</accession>
<dbReference type="EMBL" id="WJBH02000004">
    <property type="protein sequence ID" value="KAI9559459.1"/>
    <property type="molecule type" value="Genomic_DNA"/>
</dbReference>
<sequence>MYQGVLFAFPAILTSAVSDATGRLSNAYNGAENAVVAAERYPFSVSVTLNNKHICGGFIDKPRFIVTTASCVCQKTTSQIQVTVGELSLVLPDSAELKLQVQPITVHEAYDNTTRFNDVAMLEMSQVMEFGPSVNYIVFTEVSGSLAIIMGRGAFDETKMMSIELRGARINSPASCDVFSTDVFDEKTMFCWGRSGYDSGVRPCQYDEGSPLFYPTFATTLYATGIVSKNLGCGDGHIFETIYTWPMVYNDWILRVGGPQH</sequence>
<dbReference type="InterPro" id="IPR043504">
    <property type="entry name" value="Peptidase_S1_PA_chymotrypsin"/>
</dbReference>
<evidence type="ECO:0000313" key="4">
    <source>
        <dbReference type="EMBL" id="KAI9559459.1"/>
    </source>
</evidence>
<protein>
    <recommendedName>
        <fullName evidence="3">Peptidase S1 domain-containing protein</fullName>
    </recommendedName>
</protein>